<dbReference type="GO" id="GO:0015190">
    <property type="term" value="F:L-leucine transmembrane transporter activity"/>
    <property type="evidence" value="ECO:0007669"/>
    <property type="project" value="TreeGrafter"/>
</dbReference>
<keyword evidence="7 9" id="KW-1133">Transmembrane helix</keyword>
<gene>
    <name evidence="10" type="ORF">B7C51_19615</name>
</gene>
<evidence type="ECO:0000256" key="8">
    <source>
        <dbReference type="ARBA" id="ARBA00023136"/>
    </source>
</evidence>
<comment type="subcellular location">
    <subcellularLocation>
        <location evidence="1 9">Cell membrane</location>
        <topology evidence="1 9">Multi-pass membrane protein</topology>
    </subcellularLocation>
</comment>
<feature type="transmembrane region" description="Helical" evidence="9">
    <location>
        <begin position="40"/>
        <end position="63"/>
    </location>
</feature>
<dbReference type="NCBIfam" id="TIGR00796">
    <property type="entry name" value="livcs"/>
    <property type="match status" value="1"/>
</dbReference>
<sequence length="441" mass="46555">MKSLSRKETLSIGLMLFALFFGSGNLIFPPLLGQSSGTNVWIAVSGFIITGVGLPLLAVAALAKSGDSFQRLVNRVNPLFGVILTVAIYLTIGPLFVIPRTGGVAFEMGISPFLPGGAGQSPLILFLFTLAYFALTFWLCLNPSKLVDIIGKWLTPALLTLIAVLFIRTLIHPIGPIGEPTTTEYANYPFFKGFVEGYSTMDTLGALVFGIVIVTAIRERGVTDSKTIALSTIKAGTIAATGLGLVYIALGYIGATSQSFGILGNGGEILTKAAYGLLGTSGLVLLAGATTIACLTTSIGLTVSCGQYFSRLIPGLSYKAIVGMVCLFGMALANLGLDRILEFSVPVLLLLYPLVIVLILLSFFHTFFHGYSSVYIGGIIGSGIISLIDVLASVGIRWSSVDALLENLPVHEQGLGWLVPALLGIIIGYVFGRIKHRTVPA</sequence>
<keyword evidence="5 9" id="KW-0812">Transmembrane</keyword>
<evidence type="ECO:0000313" key="11">
    <source>
        <dbReference type="Proteomes" id="UP000192727"/>
    </source>
</evidence>
<evidence type="ECO:0000256" key="4">
    <source>
        <dbReference type="ARBA" id="ARBA00022475"/>
    </source>
</evidence>
<feature type="transmembrane region" description="Helical" evidence="9">
    <location>
        <begin position="414"/>
        <end position="432"/>
    </location>
</feature>
<evidence type="ECO:0000256" key="7">
    <source>
        <dbReference type="ARBA" id="ARBA00022989"/>
    </source>
</evidence>
<reference evidence="10 11" key="1">
    <citation type="submission" date="2017-03" db="EMBL/GenBank/DDBJ databases">
        <title>Paenibacillus larvae genome sequencing.</title>
        <authorList>
            <person name="Dingman D.W."/>
        </authorList>
    </citation>
    <scope>NUCLEOTIDE SEQUENCE [LARGE SCALE GENOMIC DNA]</scope>
    <source>
        <strain evidence="10 11">SAG 10367</strain>
    </source>
</reference>
<feature type="transmembrane region" description="Helical" evidence="9">
    <location>
        <begin position="153"/>
        <end position="171"/>
    </location>
</feature>
<protein>
    <recommendedName>
        <fullName evidence="9">Branched-chain amino acid transport system carrier protein</fullName>
    </recommendedName>
</protein>
<feature type="transmembrane region" description="Helical" evidence="9">
    <location>
        <begin position="118"/>
        <end position="141"/>
    </location>
</feature>
<organism evidence="10 11">
    <name type="scientific">Paenibacillus larvae subsp. pulvifaciens</name>
    <dbReference type="NCBI Taxonomy" id="1477"/>
    <lineage>
        <taxon>Bacteria</taxon>
        <taxon>Bacillati</taxon>
        <taxon>Bacillota</taxon>
        <taxon>Bacilli</taxon>
        <taxon>Bacillales</taxon>
        <taxon>Paenibacillaceae</taxon>
        <taxon>Paenibacillus</taxon>
    </lineage>
</organism>
<dbReference type="RefSeq" id="WP_023485490.1">
    <property type="nucleotide sequence ID" value="NZ_CP020557.1"/>
</dbReference>
<keyword evidence="3 9" id="KW-0813">Transport</keyword>
<evidence type="ECO:0000256" key="5">
    <source>
        <dbReference type="ARBA" id="ARBA00022692"/>
    </source>
</evidence>
<name>A0A1V0UWK9_9BACL</name>
<keyword evidence="4" id="KW-1003">Cell membrane</keyword>
<dbReference type="PANTHER" id="PTHR30588:SF0">
    <property type="entry name" value="BRANCHED-CHAIN AMINO ACID PERMEASE BRNQ"/>
    <property type="match status" value="1"/>
</dbReference>
<dbReference type="Pfam" id="PF05525">
    <property type="entry name" value="Branch_AA_trans"/>
    <property type="match status" value="1"/>
</dbReference>
<feature type="transmembrane region" description="Helical" evidence="9">
    <location>
        <begin position="316"/>
        <end position="337"/>
    </location>
</feature>
<dbReference type="GO" id="GO:0005886">
    <property type="term" value="C:plasma membrane"/>
    <property type="evidence" value="ECO:0007669"/>
    <property type="project" value="UniProtKB-SubCell"/>
</dbReference>
<dbReference type="PANTHER" id="PTHR30588">
    <property type="entry name" value="BRANCHED-CHAIN AMINO ACID TRANSPORT SYSTEM 2 CARRIER PROTEIN"/>
    <property type="match status" value="1"/>
</dbReference>
<evidence type="ECO:0000256" key="1">
    <source>
        <dbReference type="ARBA" id="ARBA00004651"/>
    </source>
</evidence>
<evidence type="ECO:0000313" key="10">
    <source>
        <dbReference type="EMBL" id="ARF69556.1"/>
    </source>
</evidence>
<evidence type="ECO:0000256" key="3">
    <source>
        <dbReference type="ARBA" id="ARBA00022448"/>
    </source>
</evidence>
<evidence type="ECO:0000256" key="6">
    <source>
        <dbReference type="ARBA" id="ARBA00022970"/>
    </source>
</evidence>
<comment type="function">
    <text evidence="9">Component of the transport system for branched-chain amino acids.</text>
</comment>
<feature type="transmembrane region" description="Helical" evidence="9">
    <location>
        <begin position="229"/>
        <end position="253"/>
    </location>
</feature>
<feature type="transmembrane region" description="Helical" evidence="9">
    <location>
        <begin position="343"/>
        <end position="367"/>
    </location>
</feature>
<dbReference type="GO" id="GO:0015820">
    <property type="term" value="P:L-leucine transport"/>
    <property type="evidence" value="ECO:0007669"/>
    <property type="project" value="TreeGrafter"/>
</dbReference>
<feature type="transmembrane region" description="Helical" evidence="9">
    <location>
        <begin position="374"/>
        <end position="394"/>
    </location>
</feature>
<accession>A0A1V0UWK9</accession>
<feature type="transmembrane region" description="Helical" evidence="9">
    <location>
        <begin position="198"/>
        <end position="217"/>
    </location>
</feature>
<evidence type="ECO:0000256" key="2">
    <source>
        <dbReference type="ARBA" id="ARBA00008540"/>
    </source>
</evidence>
<dbReference type="GO" id="GO:0005304">
    <property type="term" value="F:L-valine transmembrane transporter activity"/>
    <property type="evidence" value="ECO:0007669"/>
    <property type="project" value="TreeGrafter"/>
</dbReference>
<dbReference type="AlphaFoldDB" id="A0A1V0UWK9"/>
<feature type="transmembrane region" description="Helical" evidence="9">
    <location>
        <begin position="75"/>
        <end position="98"/>
    </location>
</feature>
<keyword evidence="6 9" id="KW-0029">Amino-acid transport</keyword>
<dbReference type="GO" id="GO:0015188">
    <property type="term" value="F:L-isoleucine transmembrane transporter activity"/>
    <property type="evidence" value="ECO:0007669"/>
    <property type="project" value="TreeGrafter"/>
</dbReference>
<dbReference type="Proteomes" id="UP000192727">
    <property type="component" value="Chromosome"/>
</dbReference>
<feature type="transmembrane region" description="Helical" evidence="9">
    <location>
        <begin position="12"/>
        <end position="28"/>
    </location>
</feature>
<feature type="transmembrane region" description="Helical" evidence="9">
    <location>
        <begin position="273"/>
        <end position="295"/>
    </location>
</feature>
<evidence type="ECO:0000256" key="9">
    <source>
        <dbReference type="RuleBase" id="RU362122"/>
    </source>
</evidence>
<dbReference type="InterPro" id="IPR004685">
    <property type="entry name" value="Brnchd-chn_aa_trnsp_Livcs"/>
</dbReference>
<comment type="similarity">
    <text evidence="2 9">Belongs to the branched chain amino acid transporter family.</text>
</comment>
<keyword evidence="8 9" id="KW-0472">Membrane</keyword>
<dbReference type="EMBL" id="CP020557">
    <property type="protein sequence ID" value="ARF69556.1"/>
    <property type="molecule type" value="Genomic_DNA"/>
</dbReference>
<dbReference type="GO" id="GO:0015818">
    <property type="term" value="P:isoleucine transport"/>
    <property type="evidence" value="ECO:0007669"/>
    <property type="project" value="TreeGrafter"/>
</dbReference>
<proteinExistence type="inferred from homology"/>